<dbReference type="PANTHER" id="PTHR10502">
    <property type="entry name" value="ANNEXIN"/>
    <property type="match status" value="1"/>
</dbReference>
<dbReference type="PRINTS" id="PR00196">
    <property type="entry name" value="ANNEXIN"/>
</dbReference>
<evidence type="ECO:0000256" key="2">
    <source>
        <dbReference type="ARBA" id="ARBA00022737"/>
    </source>
</evidence>
<evidence type="ECO:0000313" key="7">
    <source>
        <dbReference type="EMBL" id="CAB3362319.1"/>
    </source>
</evidence>
<evidence type="ECO:0000256" key="1">
    <source>
        <dbReference type="ARBA" id="ARBA00007831"/>
    </source>
</evidence>
<dbReference type="GO" id="GO:0005634">
    <property type="term" value="C:nucleus"/>
    <property type="evidence" value="ECO:0007669"/>
    <property type="project" value="TreeGrafter"/>
</dbReference>
<evidence type="ECO:0000256" key="4">
    <source>
        <dbReference type="ARBA" id="ARBA00023216"/>
    </source>
</evidence>
<dbReference type="InterPro" id="IPR018502">
    <property type="entry name" value="Annexin_repeat"/>
</dbReference>
<accession>A0A8S1C9M9</accession>
<organism evidence="7 8">
    <name type="scientific">Cloeon dipterum</name>
    <dbReference type="NCBI Taxonomy" id="197152"/>
    <lineage>
        <taxon>Eukaryota</taxon>
        <taxon>Metazoa</taxon>
        <taxon>Ecdysozoa</taxon>
        <taxon>Arthropoda</taxon>
        <taxon>Hexapoda</taxon>
        <taxon>Insecta</taxon>
        <taxon>Pterygota</taxon>
        <taxon>Palaeoptera</taxon>
        <taxon>Ephemeroptera</taxon>
        <taxon>Pisciforma</taxon>
        <taxon>Baetidae</taxon>
        <taxon>Cloeon</taxon>
    </lineage>
</organism>
<protein>
    <recommendedName>
        <fullName evidence="6">Annexin</fullName>
    </recommendedName>
</protein>
<dbReference type="FunFam" id="1.10.220.10:FF:000004">
    <property type="entry name" value="Annexin"/>
    <property type="match status" value="1"/>
</dbReference>
<keyword evidence="5 6" id="KW-0111">Calcium/phospholipid-binding</keyword>
<reference evidence="7 8" key="1">
    <citation type="submission" date="2020-04" db="EMBL/GenBank/DDBJ databases">
        <authorList>
            <person name="Alioto T."/>
            <person name="Alioto T."/>
            <person name="Gomez Garrido J."/>
        </authorList>
    </citation>
    <scope>NUCLEOTIDE SEQUENCE [LARGE SCALE GENOMIC DNA]</scope>
</reference>
<dbReference type="GO" id="GO:0005509">
    <property type="term" value="F:calcium ion binding"/>
    <property type="evidence" value="ECO:0007669"/>
    <property type="project" value="InterPro"/>
</dbReference>
<dbReference type="GO" id="GO:0005886">
    <property type="term" value="C:plasma membrane"/>
    <property type="evidence" value="ECO:0007669"/>
    <property type="project" value="TreeGrafter"/>
</dbReference>
<evidence type="ECO:0000256" key="6">
    <source>
        <dbReference type="RuleBase" id="RU003540"/>
    </source>
</evidence>
<dbReference type="SMART" id="SM00335">
    <property type="entry name" value="ANX"/>
    <property type="match status" value="4"/>
</dbReference>
<evidence type="ECO:0000313" key="8">
    <source>
        <dbReference type="Proteomes" id="UP000494165"/>
    </source>
</evidence>
<dbReference type="PROSITE" id="PS51897">
    <property type="entry name" value="ANNEXIN_2"/>
    <property type="match status" value="4"/>
</dbReference>
<dbReference type="OrthoDB" id="37886at2759"/>
<dbReference type="Proteomes" id="UP000494165">
    <property type="component" value="Unassembled WGS sequence"/>
</dbReference>
<gene>
    <name evidence="7" type="ORF">CLODIP_2_CD05057</name>
</gene>
<dbReference type="SUPFAM" id="SSF47874">
    <property type="entry name" value="Annexin"/>
    <property type="match status" value="1"/>
</dbReference>
<dbReference type="Pfam" id="PF00191">
    <property type="entry name" value="Annexin"/>
    <property type="match status" value="4"/>
</dbReference>
<name>A0A8S1C9M9_9INSE</name>
<keyword evidence="3 6" id="KW-0106">Calcium</keyword>
<keyword evidence="4 6" id="KW-0041">Annexin</keyword>
<dbReference type="AlphaFoldDB" id="A0A8S1C9M9"/>
<dbReference type="FunFam" id="1.10.220.10:FF:000003">
    <property type="entry name" value="Annexin"/>
    <property type="match status" value="1"/>
</dbReference>
<comment type="caution">
    <text evidence="7">The sequence shown here is derived from an EMBL/GenBank/DDBJ whole genome shotgun (WGS) entry which is preliminary data.</text>
</comment>
<comment type="domain">
    <text evidence="6">A pair of annexin repeats may form one binding site for calcium and phospholipid.</text>
</comment>
<evidence type="ECO:0000256" key="5">
    <source>
        <dbReference type="ARBA" id="ARBA00023302"/>
    </source>
</evidence>
<dbReference type="InterPro" id="IPR037104">
    <property type="entry name" value="Annexin_sf"/>
</dbReference>
<evidence type="ECO:0000256" key="3">
    <source>
        <dbReference type="ARBA" id="ARBA00022837"/>
    </source>
</evidence>
<dbReference type="GO" id="GO:0005737">
    <property type="term" value="C:cytoplasm"/>
    <property type="evidence" value="ECO:0007669"/>
    <property type="project" value="TreeGrafter"/>
</dbReference>
<sequence>MDYIPEPTIRPFPDFNAVEDATLLRKAMKGFGTDEQAIIDILCNRSNSQRQQIKEAFTREFGRDLIADLKSELGGKFEDVIVGLMDPPVEYMCNQLHKAMEGMGTDEATIVEIVCSRNNREIKEIVDTYERLYNRPLAEHLCSETESSFRRLLTLLVTGVREEFNVDSDKAREDAQSLYDAGEGKWGTDEEVFNKVFTHSSHAQLRLVFQEYKNVSGGKCIEESLRSELSGELLDGIMAIVECVQDKVLFYANRLHKAMEGLGTNDVTLIRIIVSRSEIDLANIKRTYEKIYNKTLISAVKQSETSGDYKRALLSIIGDA</sequence>
<dbReference type="GO" id="GO:0005544">
    <property type="term" value="F:calcium-dependent phospholipid binding"/>
    <property type="evidence" value="ECO:0007669"/>
    <property type="project" value="UniProtKB-KW"/>
</dbReference>
<dbReference type="PROSITE" id="PS00223">
    <property type="entry name" value="ANNEXIN_1"/>
    <property type="match status" value="2"/>
</dbReference>
<dbReference type="InterPro" id="IPR001464">
    <property type="entry name" value="Annexin"/>
</dbReference>
<dbReference type="FunFam" id="1.10.220.10:FF:000002">
    <property type="entry name" value="Annexin"/>
    <property type="match status" value="1"/>
</dbReference>
<dbReference type="InterPro" id="IPR018252">
    <property type="entry name" value="Annexin_repeat_CS"/>
</dbReference>
<dbReference type="FunFam" id="1.10.220.10:FF:000001">
    <property type="entry name" value="Annexin"/>
    <property type="match status" value="1"/>
</dbReference>
<dbReference type="EMBL" id="CADEPI010000008">
    <property type="protein sequence ID" value="CAB3362319.1"/>
    <property type="molecule type" value="Genomic_DNA"/>
</dbReference>
<proteinExistence type="inferred from homology"/>
<dbReference type="GO" id="GO:0012506">
    <property type="term" value="C:vesicle membrane"/>
    <property type="evidence" value="ECO:0007669"/>
    <property type="project" value="TreeGrafter"/>
</dbReference>
<comment type="similarity">
    <text evidence="1 6">Belongs to the annexin family.</text>
</comment>
<dbReference type="GO" id="GO:0001786">
    <property type="term" value="F:phosphatidylserine binding"/>
    <property type="evidence" value="ECO:0007669"/>
    <property type="project" value="TreeGrafter"/>
</dbReference>
<keyword evidence="8" id="KW-1185">Reference proteome</keyword>
<keyword evidence="2 6" id="KW-0677">Repeat</keyword>
<dbReference type="PANTHER" id="PTHR10502:SF177">
    <property type="entry name" value="ANNEXIN B10"/>
    <property type="match status" value="1"/>
</dbReference>
<dbReference type="Gene3D" id="1.10.220.10">
    <property type="entry name" value="Annexin"/>
    <property type="match status" value="4"/>
</dbReference>